<proteinExistence type="predicted"/>
<reference evidence="2 3" key="1">
    <citation type="submission" date="2021-06" db="EMBL/GenBank/DDBJ databases">
        <authorList>
            <person name="Sun Q."/>
            <person name="Li D."/>
        </authorList>
    </citation>
    <scope>NUCLEOTIDE SEQUENCE [LARGE SCALE GENOMIC DNA]</scope>
    <source>
        <strain evidence="2 3">MSJ-40</strain>
    </source>
</reference>
<evidence type="ECO:0000313" key="2">
    <source>
        <dbReference type="EMBL" id="MBU5437558.1"/>
    </source>
</evidence>
<sequence length="201" mass="22431">MGKKEEESFSEKYNLRWVSLISLWTFIMAIVFSVITENLVENLDILMAFIILILIIFVGIIFDIIGIAVTASEEKPFHAMAANKVEEAKYAIKLVRNAGQVSNFCNDVIGDISGIISGAVGTTLIYKLINTYNFQNGTILSIIITSLIASFTVGGKAFGKSIAMLNYEKIIFQIARVFNFIEKNFGIDIFPNKKKQNKVNK</sequence>
<keyword evidence="1" id="KW-0472">Membrane</keyword>
<dbReference type="Proteomes" id="UP000749471">
    <property type="component" value="Unassembled WGS sequence"/>
</dbReference>
<comment type="caution">
    <text evidence="2">The sequence shown here is derived from an EMBL/GenBank/DDBJ whole genome shotgun (WGS) entry which is preliminary data.</text>
</comment>
<protein>
    <recommendedName>
        <fullName evidence="4">Mg2+ and Co2+ transporter CorB</fullName>
    </recommendedName>
</protein>
<evidence type="ECO:0000256" key="1">
    <source>
        <dbReference type="SAM" id="Phobius"/>
    </source>
</evidence>
<evidence type="ECO:0008006" key="4">
    <source>
        <dbReference type="Google" id="ProtNLM"/>
    </source>
</evidence>
<feature type="transmembrane region" description="Helical" evidence="1">
    <location>
        <begin position="138"/>
        <end position="159"/>
    </location>
</feature>
<accession>A0ABS6E5R4</accession>
<feature type="transmembrane region" description="Helical" evidence="1">
    <location>
        <begin position="47"/>
        <end position="71"/>
    </location>
</feature>
<dbReference type="EMBL" id="JAHLPM010000004">
    <property type="protein sequence ID" value="MBU5437558.1"/>
    <property type="molecule type" value="Genomic_DNA"/>
</dbReference>
<evidence type="ECO:0000313" key="3">
    <source>
        <dbReference type="Proteomes" id="UP000749471"/>
    </source>
</evidence>
<keyword evidence="3" id="KW-1185">Reference proteome</keyword>
<keyword evidence="1" id="KW-0812">Transmembrane</keyword>
<organism evidence="2 3">
    <name type="scientific">Tissierella simiarum</name>
    <dbReference type="NCBI Taxonomy" id="2841534"/>
    <lineage>
        <taxon>Bacteria</taxon>
        <taxon>Bacillati</taxon>
        <taxon>Bacillota</taxon>
        <taxon>Tissierellia</taxon>
        <taxon>Tissierellales</taxon>
        <taxon>Tissierellaceae</taxon>
        <taxon>Tissierella</taxon>
    </lineage>
</organism>
<dbReference type="RefSeq" id="WP_216517796.1">
    <property type="nucleotide sequence ID" value="NZ_JAHLPM010000004.1"/>
</dbReference>
<name>A0ABS6E5R4_9FIRM</name>
<feature type="transmembrane region" description="Helical" evidence="1">
    <location>
        <begin position="15"/>
        <end position="35"/>
    </location>
</feature>
<gene>
    <name evidence="2" type="ORF">KQI42_06040</name>
</gene>
<keyword evidence="1" id="KW-1133">Transmembrane helix</keyword>